<keyword evidence="3" id="KW-1185">Reference proteome</keyword>
<dbReference type="Gene3D" id="2.130.10.10">
    <property type="entry name" value="YVTN repeat-like/Quinoprotein amine dehydrogenase"/>
    <property type="match status" value="1"/>
</dbReference>
<keyword evidence="1" id="KW-0732">Signal</keyword>
<dbReference type="RefSeq" id="WP_090837715.1">
    <property type="nucleotide sequence ID" value="NZ_FORM01000002.1"/>
</dbReference>
<dbReference type="InterPro" id="IPR015943">
    <property type="entry name" value="WD40/YVTN_repeat-like_dom_sf"/>
</dbReference>
<dbReference type="Proteomes" id="UP000199559">
    <property type="component" value="Unassembled WGS sequence"/>
</dbReference>
<gene>
    <name evidence="2" type="ORF">SAMN05443431_102190</name>
</gene>
<evidence type="ECO:0000313" key="3">
    <source>
        <dbReference type="Proteomes" id="UP000199559"/>
    </source>
</evidence>
<dbReference type="STRING" id="1144750.SAMN05443431_102190"/>
<dbReference type="EMBL" id="FORM01000002">
    <property type="protein sequence ID" value="SFI78291.1"/>
    <property type="molecule type" value="Genomic_DNA"/>
</dbReference>
<feature type="chain" id="PRO_5011704727" evidence="1">
    <location>
        <begin position="18"/>
        <end position="259"/>
    </location>
</feature>
<organism evidence="2 3">
    <name type="scientific">Olleya namhaensis</name>
    <dbReference type="NCBI Taxonomy" id="1144750"/>
    <lineage>
        <taxon>Bacteria</taxon>
        <taxon>Pseudomonadati</taxon>
        <taxon>Bacteroidota</taxon>
        <taxon>Flavobacteriia</taxon>
        <taxon>Flavobacteriales</taxon>
        <taxon>Flavobacteriaceae</taxon>
    </lineage>
</organism>
<accession>A0A1I3L0N6</accession>
<protein>
    <submittedName>
        <fullName evidence="2">Uncharacterized protein</fullName>
    </submittedName>
</protein>
<evidence type="ECO:0000256" key="1">
    <source>
        <dbReference type="SAM" id="SignalP"/>
    </source>
</evidence>
<feature type="signal peptide" evidence="1">
    <location>
        <begin position="1"/>
        <end position="17"/>
    </location>
</feature>
<reference evidence="3" key="1">
    <citation type="submission" date="2016-10" db="EMBL/GenBank/DDBJ databases">
        <authorList>
            <person name="Varghese N."/>
            <person name="Submissions S."/>
        </authorList>
    </citation>
    <scope>NUCLEOTIDE SEQUENCE [LARGE SCALE GENOMIC DNA]</scope>
    <source>
        <strain evidence="3">DSM 28881</strain>
    </source>
</reference>
<name>A0A1I3L0N6_9FLAO</name>
<evidence type="ECO:0000313" key="2">
    <source>
        <dbReference type="EMBL" id="SFI78291.1"/>
    </source>
</evidence>
<sequence>MKAILILFCILSFPLYAQDAISATLVQKDSLDADQFISKNNFESLYYIKDNSFIKSQDGNTINYSNFQLGKITTAHTFNPLKINVFYADLNTVIILDNRLAEVSKIDFNALQDYKNVSHVTTGFDNTVWLFNQDFQYLELYDYKTQTTRYKTIPVASKVLDITSNYNYCWLLTENNLYCYNYFGSVVYKIKNDGYSSIKASNKNLIIKNQNGLIFYNHKTKTLIPIKLPNMLISQFFVTNQILYIYNRKLLFQYQLKTD</sequence>
<proteinExistence type="predicted"/>
<dbReference type="AlphaFoldDB" id="A0A1I3L0N6"/>